<protein>
    <submittedName>
        <fullName evidence="3">RNA 2',3'-cyclic phosphodiesterase</fullName>
        <ecNumber evidence="3">3.1.4.-</ecNumber>
    </submittedName>
</protein>
<dbReference type="InterPro" id="IPR009097">
    <property type="entry name" value="Cyclic_Pdiesterase"/>
</dbReference>
<organism evidence="3">
    <name type="scientific">bioreactor metagenome</name>
    <dbReference type="NCBI Taxonomy" id="1076179"/>
    <lineage>
        <taxon>unclassified sequences</taxon>
        <taxon>metagenomes</taxon>
        <taxon>ecological metagenomes</taxon>
    </lineage>
</organism>
<feature type="domain" description="Phosphoesterase HXTX" evidence="2">
    <location>
        <begin position="5"/>
        <end position="59"/>
    </location>
</feature>
<dbReference type="SUPFAM" id="SSF55144">
    <property type="entry name" value="LigT-like"/>
    <property type="match status" value="1"/>
</dbReference>
<dbReference type="GO" id="GO:0016787">
    <property type="term" value="F:hydrolase activity"/>
    <property type="evidence" value="ECO:0007669"/>
    <property type="project" value="UniProtKB-KW"/>
</dbReference>
<comment type="caution">
    <text evidence="3">The sequence shown here is derived from an EMBL/GenBank/DDBJ whole genome shotgun (WGS) entry which is preliminary data.</text>
</comment>
<feature type="region of interest" description="Disordered" evidence="1">
    <location>
        <begin position="72"/>
        <end position="101"/>
    </location>
</feature>
<evidence type="ECO:0000259" key="2">
    <source>
        <dbReference type="Pfam" id="PF02834"/>
    </source>
</evidence>
<dbReference type="EMBL" id="VSSQ01054086">
    <property type="protein sequence ID" value="MPN08067.1"/>
    <property type="molecule type" value="Genomic_DNA"/>
</dbReference>
<dbReference type="Pfam" id="PF02834">
    <property type="entry name" value="LigT_PEase"/>
    <property type="match status" value="1"/>
</dbReference>
<proteinExistence type="predicted"/>
<accession>A0A645F1I9</accession>
<reference evidence="3" key="1">
    <citation type="submission" date="2019-08" db="EMBL/GenBank/DDBJ databases">
        <authorList>
            <person name="Kucharzyk K."/>
            <person name="Murdoch R.W."/>
            <person name="Higgins S."/>
            <person name="Loffler F."/>
        </authorList>
    </citation>
    <scope>NUCLEOTIDE SEQUENCE</scope>
</reference>
<dbReference type="AlphaFoldDB" id="A0A645F1I9"/>
<dbReference type="Gene3D" id="3.90.1140.10">
    <property type="entry name" value="Cyclic phosphodiesterase"/>
    <property type="match status" value="1"/>
</dbReference>
<name>A0A645F1I9_9ZZZZ</name>
<keyword evidence="3" id="KW-0378">Hydrolase</keyword>
<evidence type="ECO:0000313" key="3">
    <source>
        <dbReference type="EMBL" id="MPN08067.1"/>
    </source>
</evidence>
<sequence>MGENEALQALQLDLTERLLRAGFSLEQRAYRPHITLGRDILTNFPPWTIQPLVDRVHTVELMKSEQMEGTLTYTPIYSKPGNAGQRGTKLQNNDSKDPSDS</sequence>
<dbReference type="InterPro" id="IPR014051">
    <property type="entry name" value="Phosphoesterase_HXTX"/>
</dbReference>
<evidence type="ECO:0000256" key="1">
    <source>
        <dbReference type="SAM" id="MobiDB-lite"/>
    </source>
</evidence>
<dbReference type="EC" id="3.1.4.-" evidence="3"/>
<gene>
    <name evidence="3" type="primary">thpR_24</name>
    <name evidence="3" type="ORF">SDC9_155343</name>
</gene>